<sequence>MERTIVILGASFTGVPIAHYLLKHTAARVRGLKVIIVAPNTHMYWVVASVRGILPNMLADDKLFLPLAPAFAKYPSGQYELVLGKAEGVDPSSNTVEVRLNDGSARTIRYDDLVIATGSSFKGDMPFKNLFTTDATKAALHDWAQRIKTAKSIVVAGAGFTGIELAGELGQEYGVTGKKEITLICDKDLPMDTKYKREVREAAKRELERLKVKVVTNTRATSSPSANNTITLTTTTAMTSPSSEKRRRTTKMTTTTTTTLNADLFIPTYGTTPNTSFLPQSMLDSRGFVKQTPSLRAEGYDNIFVAGDAGNFQDPQGVYGDAQAVHVAKVLDARAAGSEEEAALPEYKPERRIMFGASIGRNRGVGQMGSWRIWGWLVRMAKGKHLGTDWAEGFVRGDRTVVVKDW</sequence>
<dbReference type="GeneID" id="98175255"/>
<dbReference type="RefSeq" id="XP_070916033.1">
    <property type="nucleotide sequence ID" value="XM_071059932.1"/>
</dbReference>
<feature type="domain" description="FAD/NAD(P)-binding" evidence="5">
    <location>
        <begin position="4"/>
        <end position="310"/>
    </location>
</feature>
<keyword evidence="7" id="KW-1185">Reference proteome</keyword>
<evidence type="ECO:0000313" key="6">
    <source>
        <dbReference type="EMBL" id="GAB1314302.1"/>
    </source>
</evidence>
<evidence type="ECO:0000259" key="5">
    <source>
        <dbReference type="Pfam" id="PF07992"/>
    </source>
</evidence>
<organism evidence="6 7">
    <name type="scientific">Madurella fahalii</name>
    <dbReference type="NCBI Taxonomy" id="1157608"/>
    <lineage>
        <taxon>Eukaryota</taxon>
        <taxon>Fungi</taxon>
        <taxon>Dikarya</taxon>
        <taxon>Ascomycota</taxon>
        <taxon>Pezizomycotina</taxon>
        <taxon>Sordariomycetes</taxon>
        <taxon>Sordariomycetidae</taxon>
        <taxon>Sordariales</taxon>
        <taxon>Sordariales incertae sedis</taxon>
        <taxon>Madurella</taxon>
    </lineage>
</organism>
<evidence type="ECO:0000256" key="3">
    <source>
        <dbReference type="ARBA" id="ARBA00022827"/>
    </source>
</evidence>
<evidence type="ECO:0000256" key="2">
    <source>
        <dbReference type="ARBA" id="ARBA00022630"/>
    </source>
</evidence>
<name>A0ABQ0G965_9PEZI</name>
<dbReference type="InterPro" id="IPR023753">
    <property type="entry name" value="FAD/NAD-binding_dom"/>
</dbReference>
<dbReference type="EMBL" id="BAAFSV010000002">
    <property type="protein sequence ID" value="GAB1314302.1"/>
    <property type="molecule type" value="Genomic_DNA"/>
</dbReference>
<evidence type="ECO:0000313" key="7">
    <source>
        <dbReference type="Proteomes" id="UP001628179"/>
    </source>
</evidence>
<proteinExistence type="inferred from homology"/>
<comment type="similarity">
    <text evidence="1">Belongs to the FAD-dependent oxidoreductase family.</text>
</comment>
<protein>
    <submittedName>
        <fullName evidence="6">Apoptosis-inducing factor 2</fullName>
    </submittedName>
</protein>
<keyword evidence="4" id="KW-0560">Oxidoreductase</keyword>
<dbReference type="Pfam" id="PF07992">
    <property type="entry name" value="Pyr_redox_2"/>
    <property type="match status" value="1"/>
</dbReference>
<keyword evidence="3" id="KW-0274">FAD</keyword>
<dbReference type="SUPFAM" id="SSF51905">
    <property type="entry name" value="FAD/NAD(P)-binding domain"/>
    <property type="match status" value="1"/>
</dbReference>
<reference evidence="6 7" key="1">
    <citation type="submission" date="2024-09" db="EMBL/GenBank/DDBJ databases">
        <title>Itraconazole resistance in Madurella fahalii resulting from another homologue of gene encoding cytochrome P450 14-alpha sterol demethylase (CYP51).</title>
        <authorList>
            <person name="Yoshioka I."/>
            <person name="Fahal A.H."/>
            <person name="Kaneko S."/>
            <person name="Yaguchi T."/>
        </authorList>
    </citation>
    <scope>NUCLEOTIDE SEQUENCE [LARGE SCALE GENOMIC DNA]</scope>
    <source>
        <strain evidence="6 7">IFM 68171</strain>
    </source>
</reference>
<accession>A0ABQ0G965</accession>
<dbReference type="PANTHER" id="PTHR43735:SF3">
    <property type="entry name" value="FERROPTOSIS SUPPRESSOR PROTEIN 1"/>
    <property type="match status" value="1"/>
</dbReference>
<dbReference type="Gene3D" id="3.50.50.100">
    <property type="match status" value="1"/>
</dbReference>
<gene>
    <name evidence="6" type="ORF">MFIFM68171_04512</name>
</gene>
<keyword evidence="2" id="KW-0285">Flavoprotein</keyword>
<evidence type="ECO:0000256" key="1">
    <source>
        <dbReference type="ARBA" id="ARBA00006442"/>
    </source>
</evidence>
<dbReference type="PRINTS" id="PR00368">
    <property type="entry name" value="FADPNR"/>
</dbReference>
<dbReference type="PANTHER" id="PTHR43735">
    <property type="entry name" value="APOPTOSIS-INDUCING FACTOR 1"/>
    <property type="match status" value="1"/>
</dbReference>
<evidence type="ECO:0000256" key="4">
    <source>
        <dbReference type="ARBA" id="ARBA00023002"/>
    </source>
</evidence>
<comment type="caution">
    <text evidence="6">The sequence shown here is derived from an EMBL/GenBank/DDBJ whole genome shotgun (WGS) entry which is preliminary data.</text>
</comment>
<dbReference type="Proteomes" id="UP001628179">
    <property type="component" value="Unassembled WGS sequence"/>
</dbReference>
<dbReference type="InterPro" id="IPR036188">
    <property type="entry name" value="FAD/NAD-bd_sf"/>
</dbReference>